<proteinExistence type="inferred from homology"/>
<dbReference type="Pfam" id="PF01156">
    <property type="entry name" value="IU_nuc_hydro"/>
    <property type="match status" value="2"/>
</dbReference>
<dbReference type="EMBL" id="DAKRPA010000096">
    <property type="protein sequence ID" value="DAZ98799.1"/>
    <property type="molecule type" value="Genomic_DNA"/>
</dbReference>
<evidence type="ECO:0000313" key="5">
    <source>
        <dbReference type="Proteomes" id="UP001146120"/>
    </source>
</evidence>
<sequence>MSPDPGLTTCTRADSFLEQSCQEVLVEAAAVVERARDALPGIEAYDGCLDEIQRSIRDPRNEQAQREVMVCLEPNIDAIKAFYDVSKEIGTTSAMRDGCERAHKPGIQNDLSYFRRLVVINGGNNQLERFSDTPLSTLSLFVANHFPMLRVVINAVESALNKDPNAHCIVAQIANSCGVNLPSHRSRDPHLVVPTMRTLTGAILLYDHTSPEGAFRASKSDIKIKKCLKELAYLKASMTLSSTPSSSRVVISTIPPHPTSCARCWTNNWLVFPCNFTGRPDMALCDNNEEARVLIDTDAGVDDAVALIMALHGFPEDAVVGITTVFGNVGLAQANHNIAHVLQAIHRTDVPVVSGASRPIIAKVTEETWEGHGDDGLGGAAGRVDAALMTTATKNDAVHMLIEKAREHRGELIVVALGPLTNIALAILLDPSFVSSLKLLVFMGATARGEGNSTPHAEFNVGCDPEAAEIVLQHCTADKLYVMPFETTMDHTLPWKVFDDIFDDATCKNGSYIRRICQFYKNFEPSGAFGPCDAYAVAMLLHPQFITKSRTVRGRIHLTHDDMRGANIWEDVAKDNLKESTANATLVTEVDRNIFENLMRHAGVDDAVALIMALHGFPDTVVGITTVFGNVGLSQANHNVTHLLQVLDRTDVPVARGACRPIVAQVSEKRWDGHGVDGFGGISGTVDVTLESATMKNDAVQMLIQKAHEYRGELTVIALGPLTNVALAMLLDSSFVSSLKRLVIMGATARPGGNITPHAEFNIGCDPEAAEIVLQHCTADKLYIMPLETTRANCLTWNEFDDIFQNAQSTMGSFIYRMWQVSKKNAPSGTFTPCDAYAVAMLLHPAFITESRCVRGRIHLTKDEKRGASDWDDVKPDANKANGSGNATLVTGIDRDIFKQLLRRLVTE</sequence>
<comment type="similarity">
    <text evidence="1">Belongs to the IUNH family.</text>
</comment>
<dbReference type="PANTHER" id="PTHR46190:SF1">
    <property type="entry name" value="SI:CH211-201H21.5"/>
    <property type="match status" value="1"/>
</dbReference>
<dbReference type="Gene3D" id="3.90.245.10">
    <property type="entry name" value="Ribonucleoside hydrolase-like"/>
    <property type="match status" value="2"/>
</dbReference>
<dbReference type="InterPro" id="IPR009828">
    <property type="entry name" value="CYRIA/CYRIB_Rac1-bd"/>
</dbReference>
<evidence type="ECO:0000259" key="2">
    <source>
        <dbReference type="Pfam" id="PF01156"/>
    </source>
</evidence>
<feature type="domain" description="CYRIA/CYRIB Rac1 binding" evidence="3">
    <location>
        <begin position="103"/>
        <end position="233"/>
    </location>
</feature>
<feature type="domain" description="CYRIA/CYRIB Rac1 binding" evidence="3">
    <location>
        <begin position="22"/>
        <end position="91"/>
    </location>
</feature>
<dbReference type="GO" id="GO:0016799">
    <property type="term" value="F:hydrolase activity, hydrolyzing N-glycosyl compounds"/>
    <property type="evidence" value="ECO:0007669"/>
    <property type="project" value="InterPro"/>
</dbReference>
<dbReference type="InterPro" id="IPR036452">
    <property type="entry name" value="Ribo_hydro-like"/>
</dbReference>
<dbReference type="InterPro" id="IPR052775">
    <property type="entry name" value="IUN_hydrolase"/>
</dbReference>
<accession>A0AAV2YZD4</accession>
<evidence type="ECO:0008006" key="6">
    <source>
        <dbReference type="Google" id="ProtNLM"/>
    </source>
</evidence>
<reference evidence="4" key="2">
    <citation type="journal article" date="2023" name="Microbiol Resour">
        <title>Decontamination and Annotation of the Draft Genome Sequence of the Oomycete Lagenidium giganteum ARSEF 373.</title>
        <authorList>
            <person name="Morgan W.R."/>
            <person name="Tartar A."/>
        </authorList>
    </citation>
    <scope>NUCLEOTIDE SEQUENCE</scope>
    <source>
        <strain evidence="4">ARSEF 373</strain>
    </source>
</reference>
<gene>
    <name evidence="4" type="ORF">N0F65_000955</name>
</gene>
<feature type="domain" description="Inosine/uridine-preferring nucleoside hydrolase" evidence="2">
    <location>
        <begin position="603"/>
        <end position="899"/>
    </location>
</feature>
<name>A0AAV2YZD4_9STRA</name>
<dbReference type="InterPro" id="IPR001910">
    <property type="entry name" value="Inosine/uridine_hydrolase_dom"/>
</dbReference>
<dbReference type="Proteomes" id="UP001146120">
    <property type="component" value="Unassembled WGS sequence"/>
</dbReference>
<comment type="caution">
    <text evidence="4">The sequence shown here is derived from an EMBL/GenBank/DDBJ whole genome shotgun (WGS) entry which is preliminary data.</text>
</comment>
<dbReference type="GO" id="GO:0031267">
    <property type="term" value="F:small GTPase binding"/>
    <property type="evidence" value="ECO:0007669"/>
    <property type="project" value="InterPro"/>
</dbReference>
<dbReference type="Pfam" id="PF07159">
    <property type="entry name" value="CYRIA-B_Rac1-bd"/>
    <property type="match status" value="2"/>
</dbReference>
<keyword evidence="5" id="KW-1185">Reference proteome</keyword>
<organism evidence="4 5">
    <name type="scientific">Lagenidium giganteum</name>
    <dbReference type="NCBI Taxonomy" id="4803"/>
    <lineage>
        <taxon>Eukaryota</taxon>
        <taxon>Sar</taxon>
        <taxon>Stramenopiles</taxon>
        <taxon>Oomycota</taxon>
        <taxon>Peronosporomycetes</taxon>
        <taxon>Pythiales</taxon>
        <taxon>Pythiaceae</taxon>
    </lineage>
</organism>
<reference evidence="4" key="1">
    <citation type="submission" date="2022-11" db="EMBL/GenBank/DDBJ databases">
        <authorList>
            <person name="Morgan W.R."/>
            <person name="Tartar A."/>
        </authorList>
    </citation>
    <scope>NUCLEOTIDE SEQUENCE</scope>
    <source>
        <strain evidence="4">ARSEF 373</strain>
    </source>
</reference>
<protein>
    <recommendedName>
        <fullName evidence="6">Inosine/uridine-preferring nucleoside hydrolase domain-containing protein</fullName>
    </recommendedName>
</protein>
<evidence type="ECO:0000256" key="1">
    <source>
        <dbReference type="ARBA" id="ARBA00009176"/>
    </source>
</evidence>
<evidence type="ECO:0000313" key="4">
    <source>
        <dbReference type="EMBL" id="DAZ98799.1"/>
    </source>
</evidence>
<dbReference type="SUPFAM" id="SSF53590">
    <property type="entry name" value="Nucleoside hydrolase"/>
    <property type="match status" value="2"/>
</dbReference>
<feature type="domain" description="Inosine/uridine-preferring nucleoside hydrolase" evidence="2">
    <location>
        <begin position="293"/>
        <end position="596"/>
    </location>
</feature>
<evidence type="ECO:0000259" key="3">
    <source>
        <dbReference type="Pfam" id="PF07159"/>
    </source>
</evidence>
<dbReference type="AlphaFoldDB" id="A0AAV2YZD4"/>
<dbReference type="PANTHER" id="PTHR46190">
    <property type="entry name" value="SI:CH211-201H21.5-RELATED"/>
    <property type="match status" value="1"/>
</dbReference>